<dbReference type="PANTHER" id="PTHR43022:SF1">
    <property type="entry name" value="PROTEIN SMF"/>
    <property type="match status" value="1"/>
</dbReference>
<feature type="domain" description="Smf/DprA SLOG" evidence="2">
    <location>
        <begin position="71"/>
        <end position="281"/>
    </location>
</feature>
<keyword evidence="4" id="KW-1185">Reference proteome</keyword>
<protein>
    <submittedName>
        <fullName evidence="3">DNA processing protein</fullName>
    </submittedName>
</protein>
<organism evidence="3 4">
    <name type="scientific">Terracoccus luteus</name>
    <dbReference type="NCBI Taxonomy" id="53356"/>
    <lineage>
        <taxon>Bacteria</taxon>
        <taxon>Bacillati</taxon>
        <taxon>Actinomycetota</taxon>
        <taxon>Actinomycetes</taxon>
        <taxon>Micrococcales</taxon>
        <taxon>Intrasporangiaceae</taxon>
        <taxon>Terracoccus</taxon>
    </lineage>
</organism>
<dbReference type="OrthoDB" id="9785707at2"/>
<dbReference type="PANTHER" id="PTHR43022">
    <property type="entry name" value="PROTEIN SMF"/>
    <property type="match status" value="1"/>
</dbReference>
<dbReference type="SUPFAM" id="SSF102405">
    <property type="entry name" value="MCP/YpsA-like"/>
    <property type="match status" value="1"/>
</dbReference>
<reference evidence="3 4" key="1">
    <citation type="submission" date="2018-10" db="EMBL/GenBank/DDBJ databases">
        <title>Sequencing the genomes of 1000 actinobacteria strains.</title>
        <authorList>
            <person name="Klenk H.-P."/>
        </authorList>
    </citation>
    <scope>NUCLEOTIDE SEQUENCE [LARGE SCALE GENOMIC DNA]</scope>
    <source>
        <strain evidence="3 4">DSM 44267</strain>
    </source>
</reference>
<dbReference type="Proteomes" id="UP000278440">
    <property type="component" value="Unassembled WGS sequence"/>
</dbReference>
<evidence type="ECO:0000313" key="3">
    <source>
        <dbReference type="EMBL" id="RKT77500.1"/>
    </source>
</evidence>
<evidence type="ECO:0000313" key="4">
    <source>
        <dbReference type="Proteomes" id="UP000278440"/>
    </source>
</evidence>
<dbReference type="AlphaFoldDB" id="A0A495XSL2"/>
<dbReference type="Gene3D" id="3.40.50.450">
    <property type="match status" value="1"/>
</dbReference>
<dbReference type="GO" id="GO:0009294">
    <property type="term" value="P:DNA-mediated transformation"/>
    <property type="evidence" value="ECO:0007669"/>
    <property type="project" value="InterPro"/>
</dbReference>
<gene>
    <name evidence="3" type="ORF">DFJ68_0923</name>
</gene>
<comment type="similarity">
    <text evidence="1">Belongs to the DprA/Smf family.</text>
</comment>
<proteinExistence type="inferred from homology"/>
<accession>A0A495XSL2</accession>
<evidence type="ECO:0000256" key="1">
    <source>
        <dbReference type="ARBA" id="ARBA00006525"/>
    </source>
</evidence>
<dbReference type="EMBL" id="RBXT01000001">
    <property type="protein sequence ID" value="RKT77500.1"/>
    <property type="molecule type" value="Genomic_DNA"/>
</dbReference>
<dbReference type="RefSeq" id="WP_121031406.1">
    <property type="nucleotide sequence ID" value="NZ_RBXT01000001.1"/>
</dbReference>
<evidence type="ECO:0000259" key="2">
    <source>
        <dbReference type="Pfam" id="PF02481"/>
    </source>
</evidence>
<name>A0A495XSL2_9MICO</name>
<dbReference type="Pfam" id="PF02481">
    <property type="entry name" value="DNA_processg_A"/>
    <property type="match status" value="1"/>
</dbReference>
<comment type="caution">
    <text evidence="3">The sequence shown here is derived from an EMBL/GenBank/DDBJ whole genome shotgun (WGS) entry which is preliminary data.</text>
</comment>
<dbReference type="InterPro" id="IPR057666">
    <property type="entry name" value="DrpA_SLOG"/>
</dbReference>
<dbReference type="InterPro" id="IPR003488">
    <property type="entry name" value="DprA"/>
</dbReference>
<dbReference type="NCBIfam" id="TIGR00732">
    <property type="entry name" value="dprA"/>
    <property type="match status" value="1"/>
</dbReference>
<sequence length="376" mass="39242">MSDERLARVALSRLVEPEDTEVHDLVSRLGVVRAVERIVAGGGTLARFAARVSALDVDRDLAAAHRVGARIVLPGDDEWPLGLDDLERGPWVLWVRGEGHLAQLVSRSVAVVGARLATRYGEQTAAELAATLGSSGWCVVSGGALGIDSAAHRGALAVEAATVAVMACGIDRSYPASNSELLQRVAASGVVATETAPGSAPMKSRFLHRNRLIAAMTQGTVVVEAGLRSGSRNTVRHASDLNRPVGAFPGPVTSTESAGCHQEIRDGRAVLVTGAREVVELVGHIGDDAAPADRSPALVVDALPDADRAVLEVVPYRKAVDLDEVARLTTLPVLAVRAALARLEGAGLVDAVEGRWRKSRASAQLRLAVTPVEAGA</sequence>